<evidence type="ECO:0000256" key="1">
    <source>
        <dbReference type="ARBA" id="ARBA00008791"/>
    </source>
</evidence>
<sequence>MRTQAAPAIRGRWPRAEPHVVVGVDGCSAGGRHALAWAADEVTATGGRLTVCRVGPPPPGGPGTAVLELFDPPFARAVRAVRQRLGGERVDLRLVPGDPATQLCAAAGAADLLVVGAPAASDVSSVAARVAVGCTRPVVVVRPGPGAGGMFAGQVAVAVAGSGVDTPALAFGFGYATVHHFPLVAVHVTAAAAGDYWFDERTLETHFATEPHALRVLSAAVEPFLVRYPDVATRLVVLTGDPLCRLVDDVGAGARLTVVGRRHRRMAHRALGRVNGALVMNGAGPLVVVPPE</sequence>
<accession>A0A8J4DRF9</accession>
<dbReference type="Gene3D" id="3.40.50.620">
    <property type="entry name" value="HUPs"/>
    <property type="match status" value="2"/>
</dbReference>
<dbReference type="CDD" id="cd00293">
    <property type="entry name" value="USP-like"/>
    <property type="match status" value="1"/>
</dbReference>
<dbReference type="InterPro" id="IPR014729">
    <property type="entry name" value="Rossmann-like_a/b/a_fold"/>
</dbReference>
<feature type="domain" description="UspA" evidence="2">
    <location>
        <begin position="19"/>
        <end position="142"/>
    </location>
</feature>
<evidence type="ECO:0000313" key="3">
    <source>
        <dbReference type="EMBL" id="GIJ48100.1"/>
    </source>
</evidence>
<comment type="similarity">
    <text evidence="1">Belongs to the universal stress protein A family.</text>
</comment>
<dbReference type="Pfam" id="PF00582">
    <property type="entry name" value="Usp"/>
    <property type="match status" value="1"/>
</dbReference>
<protein>
    <submittedName>
        <fullName evidence="3">Universal stress protein</fullName>
    </submittedName>
</protein>
<dbReference type="AlphaFoldDB" id="A0A8J4DRF9"/>
<keyword evidence="4" id="KW-1185">Reference proteome</keyword>
<dbReference type="SUPFAM" id="SSF52402">
    <property type="entry name" value="Adenine nucleotide alpha hydrolases-like"/>
    <property type="match status" value="2"/>
</dbReference>
<proteinExistence type="inferred from homology"/>
<dbReference type="EMBL" id="BOPF01000019">
    <property type="protein sequence ID" value="GIJ48100.1"/>
    <property type="molecule type" value="Genomic_DNA"/>
</dbReference>
<dbReference type="PANTHER" id="PTHR46268">
    <property type="entry name" value="STRESS RESPONSE PROTEIN NHAX"/>
    <property type="match status" value="1"/>
</dbReference>
<dbReference type="PANTHER" id="PTHR46268:SF6">
    <property type="entry name" value="UNIVERSAL STRESS PROTEIN UP12"/>
    <property type="match status" value="1"/>
</dbReference>
<evidence type="ECO:0000259" key="2">
    <source>
        <dbReference type="Pfam" id="PF00582"/>
    </source>
</evidence>
<evidence type="ECO:0000313" key="4">
    <source>
        <dbReference type="Proteomes" id="UP000619260"/>
    </source>
</evidence>
<gene>
    <name evidence="3" type="ORF">Val02_49860</name>
</gene>
<dbReference type="Proteomes" id="UP000619260">
    <property type="component" value="Unassembled WGS sequence"/>
</dbReference>
<reference evidence="3" key="1">
    <citation type="submission" date="2021-01" db="EMBL/GenBank/DDBJ databases">
        <title>Whole genome shotgun sequence of Virgisporangium aliadipatigenens NBRC 105644.</title>
        <authorList>
            <person name="Komaki H."/>
            <person name="Tamura T."/>
        </authorList>
    </citation>
    <scope>NUCLEOTIDE SEQUENCE</scope>
    <source>
        <strain evidence="3">NBRC 105644</strain>
    </source>
</reference>
<organism evidence="3 4">
    <name type="scientific">Virgisporangium aliadipatigenens</name>
    <dbReference type="NCBI Taxonomy" id="741659"/>
    <lineage>
        <taxon>Bacteria</taxon>
        <taxon>Bacillati</taxon>
        <taxon>Actinomycetota</taxon>
        <taxon>Actinomycetes</taxon>
        <taxon>Micromonosporales</taxon>
        <taxon>Micromonosporaceae</taxon>
        <taxon>Virgisporangium</taxon>
    </lineage>
</organism>
<name>A0A8J4DRF9_9ACTN</name>
<dbReference type="InterPro" id="IPR006016">
    <property type="entry name" value="UspA"/>
</dbReference>
<comment type="caution">
    <text evidence="3">The sequence shown here is derived from an EMBL/GenBank/DDBJ whole genome shotgun (WGS) entry which is preliminary data.</text>
</comment>